<dbReference type="RefSeq" id="WP_218324832.1">
    <property type="nucleotide sequence ID" value="NZ_JAHUZB010000002.1"/>
</dbReference>
<gene>
    <name evidence="5" type="ORF">KUA55_03655</name>
</gene>
<dbReference type="InterPro" id="IPR022383">
    <property type="entry name" value="Lactate/malate_DH_C"/>
</dbReference>
<dbReference type="PANTHER" id="PTHR43128:SF31">
    <property type="entry name" value="L-LACTATE DEHYDROGENASE"/>
    <property type="match status" value="1"/>
</dbReference>
<keyword evidence="6" id="KW-1185">Reference proteome</keyword>
<evidence type="ECO:0000313" key="5">
    <source>
        <dbReference type="EMBL" id="MBV7389762.1"/>
    </source>
</evidence>
<feature type="domain" description="Lactate/malate dehydrogenase N-terminal" evidence="3">
    <location>
        <begin position="3"/>
        <end position="143"/>
    </location>
</feature>
<comment type="caution">
    <text evidence="5">The sequence shown here is derived from an EMBL/GenBank/DDBJ whole genome shotgun (WGS) entry which is preliminary data.</text>
</comment>
<dbReference type="PIRSF" id="PIRSF000102">
    <property type="entry name" value="Lac_mal_DH"/>
    <property type="match status" value="1"/>
</dbReference>
<proteinExistence type="inferred from homology"/>
<dbReference type="PANTHER" id="PTHR43128">
    <property type="entry name" value="L-2-HYDROXYCARBOXYLATE DEHYDROGENASE (NAD(P)(+))"/>
    <property type="match status" value="1"/>
</dbReference>
<comment type="similarity">
    <text evidence="1">Belongs to the LDH/MDH superfamily. LDH family.</text>
</comment>
<name>A0ABS6TA39_9ENTE</name>
<reference evidence="5 6" key="1">
    <citation type="submission" date="2021-06" db="EMBL/GenBank/DDBJ databases">
        <title>Enterococcus alishanensis sp. nov., a novel lactic acid bacterium isolated from fresh coffee beans.</title>
        <authorList>
            <person name="Chen Y.-S."/>
        </authorList>
    </citation>
    <scope>NUCLEOTIDE SEQUENCE [LARGE SCALE GENOMIC DNA]</scope>
    <source>
        <strain evidence="5 6">ALS3</strain>
    </source>
</reference>
<dbReference type="InterPro" id="IPR001557">
    <property type="entry name" value="L-lactate/malate_DH"/>
</dbReference>
<evidence type="ECO:0000259" key="3">
    <source>
        <dbReference type="Pfam" id="PF00056"/>
    </source>
</evidence>
<dbReference type="Proteomes" id="UP000774130">
    <property type="component" value="Unassembled WGS sequence"/>
</dbReference>
<protein>
    <submittedName>
        <fullName evidence="5">L-lactate dehydrogenase</fullName>
    </submittedName>
</protein>
<feature type="domain" description="Lactate/malate dehydrogenase C-terminal" evidence="4">
    <location>
        <begin position="146"/>
        <end position="293"/>
    </location>
</feature>
<evidence type="ECO:0000259" key="4">
    <source>
        <dbReference type="Pfam" id="PF02866"/>
    </source>
</evidence>
<sequence length="301" mass="33079">MRKIAIIGVGNVGSTTAHTLIERNLVDELVLFDQHKKIVFAEINDLIDGQIGRSSQTKLIEPSLAELTDCDIIIFSAGDISLLQGTSDRFIELNFTKKVAKEWGQKIKESGFKGILVNITNPCDVITQYLQQITGLPKNQVFGTGTTLDTSRMRHAVSQKLNVHPSSIEGYVLGEHGESQFVAWSSVRIAGIPIEESFSQTELDELEVAARKGGWITFSGKGYTSFGIANAASTIVEAILNDSQLIAPVSNYNDTNQAYVGHPAQISSSGIVKDFDLSLNTLEKQKWQKTIETIHFMYNSI</sequence>
<accession>A0ABS6TA39</accession>
<dbReference type="InterPro" id="IPR001236">
    <property type="entry name" value="Lactate/malate_DH_N"/>
</dbReference>
<dbReference type="EMBL" id="JAHUZB010000002">
    <property type="protein sequence ID" value="MBV7389762.1"/>
    <property type="molecule type" value="Genomic_DNA"/>
</dbReference>
<evidence type="ECO:0000256" key="2">
    <source>
        <dbReference type="RuleBase" id="RU003369"/>
    </source>
</evidence>
<organism evidence="5 6">
    <name type="scientific">Enterococcus alishanensis</name>
    <dbReference type="NCBI Taxonomy" id="1303817"/>
    <lineage>
        <taxon>Bacteria</taxon>
        <taxon>Bacillati</taxon>
        <taxon>Bacillota</taxon>
        <taxon>Bacilli</taxon>
        <taxon>Lactobacillales</taxon>
        <taxon>Enterococcaceae</taxon>
        <taxon>Enterococcus</taxon>
    </lineage>
</organism>
<keyword evidence="2" id="KW-0560">Oxidoreductase</keyword>
<dbReference type="Pfam" id="PF02866">
    <property type="entry name" value="Ldh_1_C"/>
    <property type="match status" value="1"/>
</dbReference>
<evidence type="ECO:0000313" key="6">
    <source>
        <dbReference type="Proteomes" id="UP000774130"/>
    </source>
</evidence>
<dbReference type="Pfam" id="PF00056">
    <property type="entry name" value="Ldh_1_N"/>
    <property type="match status" value="1"/>
</dbReference>
<evidence type="ECO:0000256" key="1">
    <source>
        <dbReference type="ARBA" id="ARBA00006054"/>
    </source>
</evidence>